<proteinExistence type="predicted"/>
<keyword evidence="2" id="KW-1185">Reference proteome</keyword>
<dbReference type="AlphaFoldDB" id="A0A087CRR0"/>
<evidence type="ECO:0000313" key="2">
    <source>
        <dbReference type="Proteomes" id="UP000029078"/>
    </source>
</evidence>
<evidence type="ECO:0000313" key="1">
    <source>
        <dbReference type="EMBL" id="KFI85960.1"/>
    </source>
</evidence>
<organism evidence="1 2">
    <name type="scientific">Bifidobacterium ruminantium</name>
    <dbReference type="NCBI Taxonomy" id="78346"/>
    <lineage>
        <taxon>Bacteria</taxon>
        <taxon>Bacillati</taxon>
        <taxon>Actinomycetota</taxon>
        <taxon>Actinomycetes</taxon>
        <taxon>Bifidobacteriales</taxon>
        <taxon>Bifidobacteriaceae</taxon>
        <taxon>Bifidobacterium</taxon>
    </lineage>
</organism>
<dbReference type="Proteomes" id="UP000029078">
    <property type="component" value="Unassembled WGS sequence"/>
</dbReference>
<dbReference type="EMBL" id="JGZL01000015">
    <property type="protein sequence ID" value="KFI85960.1"/>
    <property type="molecule type" value="Genomic_DNA"/>
</dbReference>
<reference evidence="1 2" key="1">
    <citation type="submission" date="2014-03" db="EMBL/GenBank/DDBJ databases">
        <title>Genomics of Bifidobacteria.</title>
        <authorList>
            <person name="Ventura M."/>
            <person name="Milani C."/>
            <person name="Lugli G.A."/>
        </authorList>
    </citation>
    <scope>NUCLEOTIDE SEQUENCE [LARGE SCALE GENOMIC DNA]</scope>
    <source>
        <strain evidence="1 2">LMG 21811</strain>
    </source>
</reference>
<name>A0A087CRR0_BIFRU</name>
<accession>A0A087CRR0</accession>
<protein>
    <submittedName>
        <fullName evidence="1">Uncharacterized protein</fullName>
    </submittedName>
</protein>
<comment type="caution">
    <text evidence="1">The sequence shown here is derived from an EMBL/GenBank/DDBJ whole genome shotgun (WGS) entry which is preliminary data.</text>
</comment>
<dbReference type="STRING" id="78346.BRUM_1397"/>
<gene>
    <name evidence="1" type="ORF">BRUM_1397</name>
</gene>
<sequence>MFAVEQTALTQGVRVASRLSVHGKRRRPQHHFDLFCPIFRRFQSRPHPVAHVIGNASDIYVKPFFELLQPCTRFQQI</sequence>